<evidence type="ECO:0000256" key="1">
    <source>
        <dbReference type="ARBA" id="ARBA00022679"/>
    </source>
</evidence>
<feature type="domain" description="N-acetyltransferase" evidence="3">
    <location>
        <begin position="3"/>
        <end position="157"/>
    </location>
</feature>
<accession>A0A840AAN6</accession>
<name>A0A840AAN6_9PROT</name>
<protein>
    <submittedName>
        <fullName evidence="4">GNAT superfamily N-acetyltransferase</fullName>
    </submittedName>
</protein>
<evidence type="ECO:0000313" key="4">
    <source>
        <dbReference type="EMBL" id="MBB3897324.1"/>
    </source>
</evidence>
<evidence type="ECO:0000256" key="2">
    <source>
        <dbReference type="ARBA" id="ARBA00023315"/>
    </source>
</evidence>
<dbReference type="Proteomes" id="UP000553193">
    <property type="component" value="Unassembled WGS sequence"/>
</dbReference>
<dbReference type="InterPro" id="IPR050832">
    <property type="entry name" value="Bact_Acetyltransf"/>
</dbReference>
<dbReference type="PROSITE" id="PS51186">
    <property type="entry name" value="GNAT"/>
    <property type="match status" value="2"/>
</dbReference>
<dbReference type="GO" id="GO:0016747">
    <property type="term" value="F:acyltransferase activity, transferring groups other than amino-acyl groups"/>
    <property type="evidence" value="ECO:0007669"/>
    <property type="project" value="InterPro"/>
</dbReference>
<dbReference type="PANTHER" id="PTHR43877">
    <property type="entry name" value="AMINOALKYLPHOSPHONATE N-ACETYLTRANSFERASE-RELATED-RELATED"/>
    <property type="match status" value="1"/>
</dbReference>
<keyword evidence="2" id="KW-0012">Acyltransferase</keyword>
<dbReference type="RefSeq" id="WP_184382250.1">
    <property type="nucleotide sequence ID" value="NZ_JACIDJ010000001.1"/>
</dbReference>
<dbReference type="AlphaFoldDB" id="A0A840AAN6"/>
<reference evidence="4 5" key="1">
    <citation type="submission" date="2020-08" db="EMBL/GenBank/DDBJ databases">
        <title>Genomic Encyclopedia of Type Strains, Phase IV (KMG-IV): sequencing the most valuable type-strain genomes for metagenomic binning, comparative biology and taxonomic classification.</title>
        <authorList>
            <person name="Goeker M."/>
        </authorList>
    </citation>
    <scope>NUCLEOTIDE SEQUENCE [LARGE SCALE GENOMIC DNA]</scope>
    <source>
        <strain evidence="4 5">DSM 19979</strain>
    </source>
</reference>
<gene>
    <name evidence="4" type="ORF">GGQ83_000750</name>
</gene>
<dbReference type="InterPro" id="IPR000182">
    <property type="entry name" value="GNAT_dom"/>
</dbReference>
<evidence type="ECO:0000259" key="3">
    <source>
        <dbReference type="PROSITE" id="PS51186"/>
    </source>
</evidence>
<dbReference type="EMBL" id="JACIDJ010000001">
    <property type="protein sequence ID" value="MBB3897324.1"/>
    <property type="molecule type" value="Genomic_DNA"/>
</dbReference>
<evidence type="ECO:0000313" key="5">
    <source>
        <dbReference type="Proteomes" id="UP000553193"/>
    </source>
</evidence>
<dbReference type="InterPro" id="IPR016181">
    <property type="entry name" value="Acyl_CoA_acyltransferase"/>
</dbReference>
<comment type="caution">
    <text evidence="4">The sequence shown here is derived from an EMBL/GenBank/DDBJ whole genome shotgun (WGS) entry which is preliminary data.</text>
</comment>
<organism evidence="4 5">
    <name type="scientific">Roseococcus suduntuyensis</name>
    <dbReference type="NCBI Taxonomy" id="455361"/>
    <lineage>
        <taxon>Bacteria</taxon>
        <taxon>Pseudomonadati</taxon>
        <taxon>Pseudomonadota</taxon>
        <taxon>Alphaproteobacteria</taxon>
        <taxon>Acetobacterales</taxon>
        <taxon>Roseomonadaceae</taxon>
        <taxon>Roseococcus</taxon>
    </lineage>
</organism>
<proteinExistence type="predicted"/>
<dbReference type="SUPFAM" id="SSF55729">
    <property type="entry name" value="Acyl-CoA N-acyltransferases (Nat)"/>
    <property type="match status" value="2"/>
</dbReference>
<keyword evidence="1 4" id="KW-0808">Transferase</keyword>
<feature type="domain" description="N-acetyltransferase" evidence="3">
    <location>
        <begin position="179"/>
        <end position="322"/>
    </location>
</feature>
<dbReference type="Gene3D" id="3.40.630.30">
    <property type="match status" value="2"/>
</dbReference>
<sequence>MGVAIRPGRDGDAEAFIRLIRDAWAEFPGCIFDLDAELPELRALATYFAGSGGALWLSEDGQGMVATRPLGSDDAWEICRLYVDAGARGSGLAHRLLDTAEAHARAAGAERLVLWTDTRFDAAHAFYEKRGYVRSGAIRILDDLSKSLEFRYGKPLSGLVVEALDAAAAASAERRLADILIGCVAEGASVSFLPPMSREKARGFWKRVSTEVAQNHRLLLVAWLDGVLAGTVQLHLESQENQPHRVEVEKLLVDPALRRRGVGTALVRRAEQAAERLGRKLLTLDTRGGAAGEALYRRLGWREAGRIPRCELDARREKQDVVFFFKEVPA</sequence>
<dbReference type="CDD" id="cd04301">
    <property type="entry name" value="NAT_SF"/>
    <property type="match status" value="1"/>
</dbReference>
<keyword evidence="5" id="KW-1185">Reference proteome</keyword>
<dbReference type="Pfam" id="PF00583">
    <property type="entry name" value="Acetyltransf_1"/>
    <property type="match status" value="2"/>
</dbReference>